<keyword evidence="11" id="KW-1185">Reference proteome</keyword>
<protein>
    <recommendedName>
        <fullName evidence="9">Copper acquisition factor BIM1-like domain-containing protein</fullName>
    </recommendedName>
</protein>
<keyword evidence="6" id="KW-0325">Glycoprotein</keyword>
<dbReference type="EMBL" id="JBHFEH010000019">
    <property type="protein sequence ID" value="KAL2053652.1"/>
    <property type="molecule type" value="Genomic_DNA"/>
</dbReference>
<evidence type="ECO:0000256" key="2">
    <source>
        <dbReference type="ARBA" id="ARBA00022475"/>
    </source>
</evidence>
<evidence type="ECO:0000256" key="5">
    <source>
        <dbReference type="ARBA" id="ARBA00023136"/>
    </source>
</evidence>
<feature type="domain" description="Copper acquisition factor BIM1-like" evidence="9">
    <location>
        <begin position="24"/>
        <end position="205"/>
    </location>
</feature>
<feature type="chain" id="PRO_5047325924" description="Copper acquisition factor BIM1-like domain-containing protein" evidence="8">
    <location>
        <begin position="25"/>
        <end position="247"/>
    </location>
</feature>
<reference evidence="10 11" key="1">
    <citation type="submission" date="2024-09" db="EMBL/GenBank/DDBJ databases">
        <title>Rethinking Asexuality: The Enigmatic Case of Functional Sexual Genes in Lepraria (Stereocaulaceae).</title>
        <authorList>
            <person name="Doellman M."/>
            <person name="Sun Y."/>
            <person name="Barcenas-Pena A."/>
            <person name="Lumbsch H.T."/>
            <person name="Grewe F."/>
        </authorList>
    </citation>
    <scope>NUCLEOTIDE SEQUENCE [LARGE SCALE GENOMIC DNA]</scope>
    <source>
        <strain evidence="10 11">Grewe 0041</strain>
    </source>
</reference>
<comment type="caution">
    <text evidence="10">The sequence shown here is derived from an EMBL/GenBank/DDBJ whole genome shotgun (WGS) entry which is preliminary data.</text>
</comment>
<keyword evidence="3" id="KW-0336">GPI-anchor</keyword>
<evidence type="ECO:0000313" key="11">
    <source>
        <dbReference type="Proteomes" id="UP001590951"/>
    </source>
</evidence>
<evidence type="ECO:0000256" key="4">
    <source>
        <dbReference type="ARBA" id="ARBA00022729"/>
    </source>
</evidence>
<keyword evidence="5" id="KW-0472">Membrane</keyword>
<gene>
    <name evidence="10" type="ORF">ABVK25_005956</name>
</gene>
<name>A0ABR4B711_9LECA</name>
<organism evidence="10 11">
    <name type="scientific">Lepraria finkii</name>
    <dbReference type="NCBI Taxonomy" id="1340010"/>
    <lineage>
        <taxon>Eukaryota</taxon>
        <taxon>Fungi</taxon>
        <taxon>Dikarya</taxon>
        <taxon>Ascomycota</taxon>
        <taxon>Pezizomycotina</taxon>
        <taxon>Lecanoromycetes</taxon>
        <taxon>OSLEUM clade</taxon>
        <taxon>Lecanoromycetidae</taxon>
        <taxon>Lecanorales</taxon>
        <taxon>Lecanorineae</taxon>
        <taxon>Stereocaulaceae</taxon>
        <taxon>Lepraria</taxon>
    </lineage>
</organism>
<comment type="subcellular location">
    <subcellularLocation>
        <location evidence="1">Cell membrane</location>
        <topology evidence="1">Lipid-anchor</topology>
        <topology evidence="1">GPI-anchor</topology>
    </subcellularLocation>
</comment>
<dbReference type="InterPro" id="IPR046936">
    <property type="entry name" value="BIM1-like"/>
</dbReference>
<dbReference type="Proteomes" id="UP001590951">
    <property type="component" value="Unassembled WGS sequence"/>
</dbReference>
<dbReference type="InterPro" id="IPR046530">
    <property type="entry name" value="BIM1-like_dom"/>
</dbReference>
<keyword evidence="7" id="KW-0449">Lipoprotein</keyword>
<evidence type="ECO:0000256" key="8">
    <source>
        <dbReference type="SAM" id="SignalP"/>
    </source>
</evidence>
<dbReference type="PANTHER" id="PTHR34992">
    <property type="entry name" value="HYPHAL ANASTAMOSIS-7 PROTEIN"/>
    <property type="match status" value="1"/>
</dbReference>
<dbReference type="CDD" id="cd21176">
    <property type="entry name" value="LPMO_auxiliary-like"/>
    <property type="match status" value="1"/>
</dbReference>
<sequence>MFGLPRSLLTATICLPFFAAIVSSHTVITYPGWRGDNLHTNGSISGDNGTYVPDGTHGLGVGDNNTYPYGMQWMYPCGGMPMSSNRTKWPVGGGAVGVQPGWFQGHSMALMYINLGDGTVPQNYSLPMQTVFGIMGPNNTAYIGSICIPQVPLPANYTAVVGNNATIQIIETAQHGAALYNCVDITFAEPEDVPEVTPDNCSNSSDIGFQYVFQTSSLTSGADSLSSRRTWLASIPLAAAMMFAMTI</sequence>
<evidence type="ECO:0000259" key="9">
    <source>
        <dbReference type="Pfam" id="PF20238"/>
    </source>
</evidence>
<proteinExistence type="predicted"/>
<dbReference type="Pfam" id="PF20238">
    <property type="entry name" value="BIM1-like_dom"/>
    <property type="match status" value="1"/>
</dbReference>
<evidence type="ECO:0000256" key="3">
    <source>
        <dbReference type="ARBA" id="ARBA00022622"/>
    </source>
</evidence>
<evidence type="ECO:0000256" key="6">
    <source>
        <dbReference type="ARBA" id="ARBA00023180"/>
    </source>
</evidence>
<evidence type="ECO:0000313" key="10">
    <source>
        <dbReference type="EMBL" id="KAL2053652.1"/>
    </source>
</evidence>
<keyword evidence="2" id="KW-1003">Cell membrane</keyword>
<keyword evidence="4 8" id="KW-0732">Signal</keyword>
<dbReference type="PANTHER" id="PTHR34992:SF10">
    <property type="entry name" value="COPPER ACQUISITION FACTOR BIM1-LIKE DOMAIN-CONTAINING PROTEIN"/>
    <property type="match status" value="1"/>
</dbReference>
<evidence type="ECO:0000256" key="7">
    <source>
        <dbReference type="ARBA" id="ARBA00023288"/>
    </source>
</evidence>
<evidence type="ECO:0000256" key="1">
    <source>
        <dbReference type="ARBA" id="ARBA00004609"/>
    </source>
</evidence>
<accession>A0ABR4B711</accession>
<feature type="signal peptide" evidence="8">
    <location>
        <begin position="1"/>
        <end position="24"/>
    </location>
</feature>